<dbReference type="AlphaFoldDB" id="A0A8H3DPY8"/>
<comment type="caution">
    <text evidence="1">The sequence shown here is derived from an EMBL/GenBank/DDBJ whole genome shotgun (WGS) entry which is preliminary data.</text>
</comment>
<gene>
    <name evidence="1" type="ORF">RDB_LOCUS161275</name>
</gene>
<protein>
    <submittedName>
        <fullName evidence="1">Uncharacterized protein</fullName>
    </submittedName>
</protein>
<sequence length="457" mass="51939">FSDTLQFIPLDSEAPESPPLSFDFTFNEFTTDPGQGLLAILSRSMHRPKDMSVYIHLRSSTTRLAHTLARHPRLTAVFDFEPPYVWPGFSIEIMGDLVLAKVSLPQTHKYELLVWNWKFGILLDKISSRKGICDYAFLDQQHLVVLSGSPSIQSHSALALLIHAISDNVSAHSYSLNTEQIRITDVPISQPILCLGLPQIKKSCTLSETGFFLQAQPTPGRAMYTSSVTFACPHARIFSLTFFLHGTLDNWGSRGYYRVFVDGRFLLDQVRITPRNGTKVLPWSSWGERATRWFVVPEESDHWISWMSSSRFITLLPHHPHYCVFDFSRPIVRRFRDSYAQLHPVAPNQDNDFFKTKGAFQDLARLGSAISQFSINSPRNRQFFTITVGEDQPSIIGIDGYIGFDEPITSRLPYRLVFRTDEKPEHGGWQINGDCVIGITSGETSETLTIYRLEKNE</sequence>
<reference evidence="1" key="1">
    <citation type="submission" date="2021-01" db="EMBL/GenBank/DDBJ databases">
        <authorList>
            <person name="Kaushik A."/>
        </authorList>
    </citation>
    <scope>NUCLEOTIDE SEQUENCE</scope>
    <source>
        <strain evidence="1">AG3-1AP</strain>
    </source>
</reference>
<feature type="non-terminal residue" evidence="1">
    <location>
        <position position="1"/>
    </location>
</feature>
<accession>A0A8H3DPY8</accession>
<evidence type="ECO:0000313" key="1">
    <source>
        <dbReference type="EMBL" id="CAE6533649.1"/>
    </source>
</evidence>
<dbReference type="Proteomes" id="UP000663831">
    <property type="component" value="Unassembled WGS sequence"/>
</dbReference>
<evidence type="ECO:0000313" key="2">
    <source>
        <dbReference type="Proteomes" id="UP000663831"/>
    </source>
</evidence>
<organism evidence="1 2">
    <name type="scientific">Rhizoctonia solani</name>
    <dbReference type="NCBI Taxonomy" id="456999"/>
    <lineage>
        <taxon>Eukaryota</taxon>
        <taxon>Fungi</taxon>
        <taxon>Dikarya</taxon>
        <taxon>Basidiomycota</taxon>
        <taxon>Agaricomycotina</taxon>
        <taxon>Agaricomycetes</taxon>
        <taxon>Cantharellales</taxon>
        <taxon>Ceratobasidiaceae</taxon>
        <taxon>Rhizoctonia</taxon>
    </lineage>
</organism>
<proteinExistence type="predicted"/>
<name>A0A8H3DPY8_9AGAM</name>
<dbReference type="EMBL" id="CAJMWV010008089">
    <property type="protein sequence ID" value="CAE6533649.1"/>
    <property type="molecule type" value="Genomic_DNA"/>
</dbReference>